<evidence type="ECO:0000313" key="2">
    <source>
        <dbReference type="EMBL" id="STY61212.1"/>
    </source>
</evidence>
<dbReference type="EMBL" id="UGPN01000002">
    <property type="protein sequence ID" value="STY61212.1"/>
    <property type="molecule type" value="Genomic_DNA"/>
</dbReference>
<protein>
    <submittedName>
        <fullName evidence="2">Uncharacterized protein</fullName>
    </submittedName>
</protein>
<reference evidence="2 3" key="1">
    <citation type="submission" date="2018-06" db="EMBL/GenBank/DDBJ databases">
        <authorList>
            <consortium name="Pathogen Informatics"/>
            <person name="Doyle S."/>
        </authorList>
    </citation>
    <scope>NUCLEOTIDE SEQUENCE [LARGE SCALE GENOMIC DNA]</scope>
    <source>
        <strain evidence="2 3">NCTC10638</strain>
    </source>
</reference>
<dbReference type="AlphaFoldDB" id="A0A378MYC8"/>
<name>A0A378MYC8_MANHA</name>
<evidence type="ECO:0000256" key="1">
    <source>
        <dbReference type="SAM" id="MobiDB-lite"/>
    </source>
</evidence>
<feature type="compositionally biased region" description="Basic and acidic residues" evidence="1">
    <location>
        <begin position="28"/>
        <end position="38"/>
    </location>
</feature>
<proteinExistence type="predicted"/>
<sequence length="50" mass="5717">MFKKLLELRQQKAAIEAEMRSILTKADEEKRSTTEAEGAKLMNSAHKLKI</sequence>
<evidence type="ECO:0000313" key="3">
    <source>
        <dbReference type="Proteomes" id="UP000254802"/>
    </source>
</evidence>
<dbReference type="Proteomes" id="UP000254802">
    <property type="component" value="Unassembled WGS sequence"/>
</dbReference>
<gene>
    <name evidence="2" type="ORF">NCTC10638_02420</name>
</gene>
<feature type="region of interest" description="Disordered" evidence="1">
    <location>
        <begin position="28"/>
        <end position="50"/>
    </location>
</feature>
<accession>A0A378MYC8</accession>
<organism evidence="2 3">
    <name type="scientific">Mannheimia haemolytica</name>
    <name type="common">Pasteurella haemolytica</name>
    <dbReference type="NCBI Taxonomy" id="75985"/>
    <lineage>
        <taxon>Bacteria</taxon>
        <taxon>Pseudomonadati</taxon>
        <taxon>Pseudomonadota</taxon>
        <taxon>Gammaproteobacteria</taxon>
        <taxon>Pasteurellales</taxon>
        <taxon>Pasteurellaceae</taxon>
        <taxon>Mannheimia</taxon>
    </lineage>
</organism>